<keyword evidence="3" id="KW-1185">Reference proteome</keyword>
<comment type="caution">
    <text evidence="2">The sequence shown here is derived from an EMBL/GenBank/DDBJ whole genome shotgun (WGS) entry which is preliminary data.</text>
</comment>
<name>A0A421D5Q5_9EURO</name>
<dbReference type="AlphaFoldDB" id="A0A421D5Q5"/>
<evidence type="ECO:0000313" key="2">
    <source>
        <dbReference type="EMBL" id="RLL97451.1"/>
    </source>
</evidence>
<evidence type="ECO:0000313" key="3">
    <source>
        <dbReference type="Proteomes" id="UP000215289"/>
    </source>
</evidence>
<dbReference type="InterPro" id="IPR050281">
    <property type="entry name" value="Flavin_monoamine_oxidase"/>
</dbReference>
<protein>
    <recommendedName>
        <fullName evidence="1">Amine oxidase domain-containing protein</fullName>
    </recommendedName>
</protein>
<dbReference type="OrthoDB" id="7777654at2759"/>
<sequence length="599" mass="66383">MHTPLPLRDLWARQIVCETVAADIGNLMSGDDAKSRRMQTALEALLAGQGPGPNLGETHSLGPDTKVCIVGAGIAGLYIALILDDLKIPNLSYEILEADSRTGGRVYTHRFSTQPNDYYDVGAMRFPQIASMERVFDLARRVNVPLTKYYLHGENCPSLFNDICLIGDSTSTADPFRVGQAHGGRVPDRVAANATLLLEDTFRQYKLELHRDFSVGFQRLLKADMFSTREVLRKGIPGVGAEKFDFASIQWMETLNTATGLFNQSFTESIMDSFEFDNPLGDVDWFCVSGGSSMLTDRMVDVIEGSRTRIQLGKEVTAVSVDGEGLLSVQCVGEKSARSGYATVFATAPLGCLQRMDLSTLGLHPCQRDALRCLHYDMSVKVGIEFRRAWWTTNCNIRSGGEAASDLPSRTCVYPSYGLDGDPDQPAVLLASYTWAQDAARIAALIDPREPKGPNSRLMRLVLGDLARLHHPNITLDEIQDLYLDHHAFSWTNAPFSCGAFAMFGPGQFSNLYPYLIRPAADGKFHIVGEAASAHHGWLVGALNSAYMAVYKFLFRYKLWEYIEKLERNWGTVFEMDTHDGYFHLQNALGRLSSAARDI</sequence>
<dbReference type="EMBL" id="NIDN02000077">
    <property type="protein sequence ID" value="RLL97451.1"/>
    <property type="molecule type" value="Genomic_DNA"/>
</dbReference>
<dbReference type="SUPFAM" id="SSF54373">
    <property type="entry name" value="FAD-linked reductases, C-terminal domain"/>
    <property type="match status" value="1"/>
</dbReference>
<dbReference type="GO" id="GO:0009063">
    <property type="term" value="P:amino acid catabolic process"/>
    <property type="evidence" value="ECO:0007669"/>
    <property type="project" value="TreeGrafter"/>
</dbReference>
<dbReference type="Pfam" id="PF01593">
    <property type="entry name" value="Amino_oxidase"/>
    <property type="match status" value="1"/>
</dbReference>
<proteinExistence type="predicted"/>
<dbReference type="Gene3D" id="1.10.10.1620">
    <property type="match status" value="1"/>
</dbReference>
<gene>
    <name evidence="2" type="ORF">CFD26_101325</name>
</gene>
<evidence type="ECO:0000259" key="1">
    <source>
        <dbReference type="Pfam" id="PF01593"/>
    </source>
</evidence>
<dbReference type="SUPFAM" id="SSF51905">
    <property type="entry name" value="FAD/NAD(P)-binding domain"/>
    <property type="match status" value="1"/>
</dbReference>
<dbReference type="PANTHER" id="PTHR10742">
    <property type="entry name" value="FLAVIN MONOAMINE OXIDASE"/>
    <property type="match status" value="1"/>
</dbReference>
<dbReference type="Gene3D" id="3.50.50.60">
    <property type="entry name" value="FAD/NAD(P)-binding domain"/>
    <property type="match status" value="1"/>
</dbReference>
<organism evidence="2 3">
    <name type="scientific">Aspergillus turcosus</name>
    <dbReference type="NCBI Taxonomy" id="1245748"/>
    <lineage>
        <taxon>Eukaryota</taxon>
        <taxon>Fungi</taxon>
        <taxon>Dikarya</taxon>
        <taxon>Ascomycota</taxon>
        <taxon>Pezizomycotina</taxon>
        <taxon>Eurotiomycetes</taxon>
        <taxon>Eurotiomycetidae</taxon>
        <taxon>Eurotiales</taxon>
        <taxon>Aspergillaceae</taxon>
        <taxon>Aspergillus</taxon>
        <taxon>Aspergillus subgen. Fumigati</taxon>
    </lineage>
</organism>
<dbReference type="GO" id="GO:0001716">
    <property type="term" value="F:L-amino-acid oxidase activity"/>
    <property type="evidence" value="ECO:0007669"/>
    <property type="project" value="TreeGrafter"/>
</dbReference>
<accession>A0A421D5Q5</accession>
<dbReference type="InterPro" id="IPR002937">
    <property type="entry name" value="Amino_oxidase"/>
</dbReference>
<dbReference type="Proteomes" id="UP000215289">
    <property type="component" value="Unassembled WGS sequence"/>
</dbReference>
<dbReference type="STRING" id="1245748.A0A421D5Q5"/>
<dbReference type="PANTHER" id="PTHR10742:SF342">
    <property type="entry name" value="AMINE OXIDASE"/>
    <property type="match status" value="1"/>
</dbReference>
<dbReference type="InterPro" id="IPR036188">
    <property type="entry name" value="FAD/NAD-bd_sf"/>
</dbReference>
<reference evidence="2 3" key="1">
    <citation type="submission" date="2018-08" db="EMBL/GenBank/DDBJ databases">
        <title>Draft genome sequences of two Aspergillus turcosus clinical strains isolated from bronchoalveolar lavage fluid: one azole-susceptible and the other azole-resistant.</title>
        <authorList>
            <person name="Parent-Michaud M."/>
            <person name="Dufresne P.J."/>
            <person name="Fournier E."/>
            <person name="Martineau C."/>
            <person name="Moreira S."/>
            <person name="Perkins V."/>
            <person name="De Repentigny L."/>
            <person name="Dufresne S.F."/>
        </authorList>
    </citation>
    <scope>NUCLEOTIDE SEQUENCE [LARGE SCALE GENOMIC DNA]</scope>
    <source>
        <strain evidence="2">HMR AF 1038</strain>
    </source>
</reference>
<feature type="domain" description="Amine oxidase" evidence="1">
    <location>
        <begin position="74"/>
        <end position="549"/>
    </location>
</feature>
<dbReference type="Gene3D" id="3.90.660.10">
    <property type="match status" value="2"/>
</dbReference>